<dbReference type="EMBL" id="JBHSDU010000003">
    <property type="protein sequence ID" value="MFC4309083.1"/>
    <property type="molecule type" value="Genomic_DNA"/>
</dbReference>
<dbReference type="RefSeq" id="WP_380596146.1">
    <property type="nucleotide sequence ID" value="NZ_JBHSDU010000003.1"/>
</dbReference>
<organism evidence="1 2">
    <name type="scientific">Steroidobacter flavus</name>
    <dbReference type="NCBI Taxonomy" id="1842136"/>
    <lineage>
        <taxon>Bacteria</taxon>
        <taxon>Pseudomonadati</taxon>
        <taxon>Pseudomonadota</taxon>
        <taxon>Gammaproteobacteria</taxon>
        <taxon>Steroidobacterales</taxon>
        <taxon>Steroidobacteraceae</taxon>
        <taxon>Steroidobacter</taxon>
    </lineage>
</organism>
<accession>A0ABV8SR85</accession>
<protein>
    <submittedName>
        <fullName evidence="1">Excisionase</fullName>
    </submittedName>
</protein>
<name>A0ABV8SR85_9GAMM</name>
<sequence>MGAEPERPASFGTSDASIFIAPARYVLLPLAEALTGYTVKAMERKIERGDWQEGKVWRRAPDGRVMIDLQGYQRWVESR</sequence>
<evidence type="ECO:0000313" key="1">
    <source>
        <dbReference type="EMBL" id="MFC4309083.1"/>
    </source>
</evidence>
<reference evidence="2" key="1">
    <citation type="journal article" date="2019" name="Int. J. Syst. Evol. Microbiol.">
        <title>The Global Catalogue of Microorganisms (GCM) 10K type strain sequencing project: providing services to taxonomists for standard genome sequencing and annotation.</title>
        <authorList>
            <consortium name="The Broad Institute Genomics Platform"/>
            <consortium name="The Broad Institute Genome Sequencing Center for Infectious Disease"/>
            <person name="Wu L."/>
            <person name="Ma J."/>
        </authorList>
    </citation>
    <scope>NUCLEOTIDE SEQUENCE [LARGE SCALE GENOMIC DNA]</scope>
    <source>
        <strain evidence="2">CGMCC 1.10759</strain>
    </source>
</reference>
<proteinExistence type="predicted"/>
<evidence type="ECO:0000313" key="2">
    <source>
        <dbReference type="Proteomes" id="UP001595904"/>
    </source>
</evidence>
<comment type="caution">
    <text evidence="1">The sequence shown here is derived from an EMBL/GenBank/DDBJ whole genome shotgun (WGS) entry which is preliminary data.</text>
</comment>
<gene>
    <name evidence="1" type="ORF">ACFPN2_08335</name>
</gene>
<dbReference type="Proteomes" id="UP001595904">
    <property type="component" value="Unassembled WGS sequence"/>
</dbReference>
<keyword evidence="2" id="KW-1185">Reference proteome</keyword>